<keyword evidence="5 7" id="KW-0687">Ribonucleoprotein</keyword>
<dbReference type="Pfam" id="PF03948">
    <property type="entry name" value="Ribosomal_L9_C"/>
    <property type="match status" value="1"/>
</dbReference>
<evidence type="ECO:0000256" key="3">
    <source>
        <dbReference type="ARBA" id="ARBA00022884"/>
    </source>
</evidence>
<gene>
    <name evidence="7" type="primary">rplI</name>
    <name evidence="10" type="ORF">J2T60_000282</name>
</gene>
<organism evidence="10 11">
    <name type="scientific">Natronospira proteinivora</name>
    <dbReference type="NCBI Taxonomy" id="1807133"/>
    <lineage>
        <taxon>Bacteria</taxon>
        <taxon>Pseudomonadati</taxon>
        <taxon>Pseudomonadota</taxon>
        <taxon>Gammaproteobacteria</taxon>
        <taxon>Natronospirales</taxon>
        <taxon>Natronospiraceae</taxon>
        <taxon>Natronospira</taxon>
    </lineage>
</organism>
<dbReference type="InterPro" id="IPR036791">
    <property type="entry name" value="Ribosomal_bL9_C_sf"/>
</dbReference>
<evidence type="ECO:0000256" key="6">
    <source>
        <dbReference type="ARBA" id="ARBA00035292"/>
    </source>
</evidence>
<dbReference type="RefSeq" id="WP_253444397.1">
    <property type="nucleotide sequence ID" value="NZ_JALJYF010000001.1"/>
</dbReference>
<keyword evidence="2 7" id="KW-0699">rRNA-binding</keyword>
<evidence type="ECO:0000256" key="1">
    <source>
        <dbReference type="ARBA" id="ARBA00010605"/>
    </source>
</evidence>
<name>A0ABT1G4U0_9GAMM</name>
<evidence type="ECO:0000259" key="9">
    <source>
        <dbReference type="PROSITE" id="PS00651"/>
    </source>
</evidence>
<dbReference type="InterPro" id="IPR000244">
    <property type="entry name" value="Ribosomal_bL9"/>
</dbReference>
<proteinExistence type="inferred from homology"/>
<dbReference type="GO" id="GO:0005840">
    <property type="term" value="C:ribosome"/>
    <property type="evidence" value="ECO:0007669"/>
    <property type="project" value="UniProtKB-KW"/>
</dbReference>
<protein>
    <recommendedName>
        <fullName evidence="6 7">Large ribosomal subunit protein bL9</fullName>
    </recommendedName>
</protein>
<evidence type="ECO:0000256" key="8">
    <source>
        <dbReference type="SAM" id="Coils"/>
    </source>
</evidence>
<dbReference type="NCBIfam" id="TIGR00158">
    <property type="entry name" value="L9"/>
    <property type="match status" value="1"/>
</dbReference>
<dbReference type="Proteomes" id="UP001523550">
    <property type="component" value="Unassembled WGS sequence"/>
</dbReference>
<feature type="domain" description="Ribosomal protein L9" evidence="9">
    <location>
        <begin position="13"/>
        <end position="40"/>
    </location>
</feature>
<keyword evidence="8" id="KW-0175">Coiled coil</keyword>
<comment type="similarity">
    <text evidence="1 7">Belongs to the bacterial ribosomal protein bL9 family.</text>
</comment>
<evidence type="ECO:0000256" key="4">
    <source>
        <dbReference type="ARBA" id="ARBA00022980"/>
    </source>
</evidence>
<dbReference type="Pfam" id="PF01281">
    <property type="entry name" value="Ribosomal_L9_N"/>
    <property type="match status" value="1"/>
</dbReference>
<dbReference type="PROSITE" id="PS00651">
    <property type="entry name" value="RIBOSOMAL_L9"/>
    <property type="match status" value="1"/>
</dbReference>
<dbReference type="InterPro" id="IPR009027">
    <property type="entry name" value="Ribosomal_bL9/RNase_H1_N"/>
</dbReference>
<accession>A0ABT1G4U0</accession>
<sequence>MEVILLDKVENLGALGDKVTVKPGYGRNYLVPYGIAKPATKENVAEFEARRAELEKQAAEALEAAKARAEKLEGINLEITAKSGSEGKLFGSVGPIDIEAKLNEQGHEVERKEIRMQDGPIREAGEYQVDLHLHSDVDVSITVTVIGQE</sequence>
<dbReference type="InterPro" id="IPR020594">
    <property type="entry name" value="Ribosomal_bL9_bac/chp"/>
</dbReference>
<evidence type="ECO:0000313" key="10">
    <source>
        <dbReference type="EMBL" id="MCP1726317.1"/>
    </source>
</evidence>
<comment type="function">
    <text evidence="7">Binds to the 23S rRNA.</text>
</comment>
<keyword evidence="11" id="KW-1185">Reference proteome</keyword>
<dbReference type="SUPFAM" id="SSF55653">
    <property type="entry name" value="Ribosomal protein L9 C-domain"/>
    <property type="match status" value="1"/>
</dbReference>
<dbReference type="PANTHER" id="PTHR21368">
    <property type="entry name" value="50S RIBOSOMAL PROTEIN L9"/>
    <property type="match status" value="1"/>
</dbReference>
<dbReference type="InterPro" id="IPR036935">
    <property type="entry name" value="Ribosomal_bL9_N_sf"/>
</dbReference>
<reference evidence="10 11" key="1">
    <citation type="submission" date="2022-03" db="EMBL/GenBank/DDBJ databases">
        <title>Genomic Encyclopedia of Type Strains, Phase III (KMG-III): the genomes of soil and plant-associated and newly described type strains.</title>
        <authorList>
            <person name="Whitman W."/>
        </authorList>
    </citation>
    <scope>NUCLEOTIDE SEQUENCE [LARGE SCALE GENOMIC DNA]</scope>
    <source>
        <strain evidence="10 11">BSker1</strain>
    </source>
</reference>
<dbReference type="SUPFAM" id="SSF55658">
    <property type="entry name" value="L9 N-domain-like"/>
    <property type="match status" value="1"/>
</dbReference>
<evidence type="ECO:0000256" key="2">
    <source>
        <dbReference type="ARBA" id="ARBA00022730"/>
    </source>
</evidence>
<dbReference type="Gene3D" id="3.10.430.100">
    <property type="entry name" value="Ribosomal protein L9, C-terminal domain"/>
    <property type="match status" value="1"/>
</dbReference>
<dbReference type="HAMAP" id="MF_00503">
    <property type="entry name" value="Ribosomal_bL9"/>
    <property type="match status" value="1"/>
</dbReference>
<evidence type="ECO:0000256" key="5">
    <source>
        <dbReference type="ARBA" id="ARBA00023274"/>
    </source>
</evidence>
<keyword evidence="4 7" id="KW-0689">Ribosomal protein</keyword>
<dbReference type="InterPro" id="IPR020069">
    <property type="entry name" value="Ribosomal_bL9_C"/>
</dbReference>
<evidence type="ECO:0000313" key="11">
    <source>
        <dbReference type="Proteomes" id="UP001523550"/>
    </source>
</evidence>
<dbReference type="Gene3D" id="3.40.5.10">
    <property type="entry name" value="Ribosomal protein L9, N-terminal domain"/>
    <property type="match status" value="1"/>
</dbReference>
<feature type="coiled-coil region" evidence="8">
    <location>
        <begin position="37"/>
        <end position="82"/>
    </location>
</feature>
<comment type="caution">
    <text evidence="10">The sequence shown here is derived from an EMBL/GenBank/DDBJ whole genome shotgun (WGS) entry which is preliminary data.</text>
</comment>
<evidence type="ECO:0000256" key="7">
    <source>
        <dbReference type="HAMAP-Rule" id="MF_00503"/>
    </source>
</evidence>
<keyword evidence="3 7" id="KW-0694">RNA-binding</keyword>
<dbReference type="InterPro" id="IPR020070">
    <property type="entry name" value="Ribosomal_bL9_N"/>
</dbReference>
<dbReference type="EMBL" id="JALJYF010000001">
    <property type="protein sequence ID" value="MCP1726317.1"/>
    <property type="molecule type" value="Genomic_DNA"/>
</dbReference>